<dbReference type="InterPro" id="IPR004474">
    <property type="entry name" value="LytR_CpsA_psr"/>
</dbReference>
<keyword evidence="3" id="KW-0472">Membrane</keyword>
<accession>A0A941B2W9</accession>
<keyword evidence="7" id="KW-1185">Reference proteome</keyword>
<feature type="transmembrane region" description="Helical" evidence="3">
    <location>
        <begin position="88"/>
        <end position="111"/>
    </location>
</feature>
<gene>
    <name evidence="6" type="ORF">J8N05_10240</name>
</gene>
<keyword evidence="3" id="KW-1133">Transmembrane helix</keyword>
<evidence type="ECO:0000313" key="7">
    <source>
        <dbReference type="Proteomes" id="UP000677413"/>
    </source>
</evidence>
<evidence type="ECO:0000256" key="3">
    <source>
        <dbReference type="SAM" id="Phobius"/>
    </source>
</evidence>
<feature type="domain" description="Cell envelope-related transcriptional attenuator" evidence="4">
    <location>
        <begin position="174"/>
        <end position="334"/>
    </location>
</feature>
<comment type="caution">
    <text evidence="6">The sequence shown here is derived from an EMBL/GenBank/DDBJ whole genome shotgun (WGS) entry which is preliminary data.</text>
</comment>
<evidence type="ECO:0000259" key="5">
    <source>
        <dbReference type="Pfam" id="PF13399"/>
    </source>
</evidence>
<dbReference type="EMBL" id="JAGPYQ010000001">
    <property type="protein sequence ID" value="MBQ0848590.1"/>
    <property type="molecule type" value="Genomic_DNA"/>
</dbReference>
<protein>
    <submittedName>
        <fullName evidence="6">LCP family protein</fullName>
    </submittedName>
</protein>
<feature type="region of interest" description="Disordered" evidence="2">
    <location>
        <begin position="420"/>
        <end position="448"/>
    </location>
</feature>
<proteinExistence type="inferred from homology"/>
<dbReference type="AlphaFoldDB" id="A0A941B2W9"/>
<feature type="compositionally biased region" description="Low complexity" evidence="2">
    <location>
        <begin position="434"/>
        <end position="448"/>
    </location>
</feature>
<dbReference type="InterPro" id="IPR050922">
    <property type="entry name" value="LytR/CpsA/Psr_CW_biosynth"/>
</dbReference>
<feature type="compositionally biased region" description="Basic and acidic residues" evidence="2">
    <location>
        <begin position="124"/>
        <end position="134"/>
    </location>
</feature>
<dbReference type="InterPro" id="IPR027381">
    <property type="entry name" value="LytR/CpsA/Psr_C"/>
</dbReference>
<evidence type="ECO:0000259" key="4">
    <source>
        <dbReference type="Pfam" id="PF03816"/>
    </source>
</evidence>
<feature type="compositionally biased region" description="Basic and acidic residues" evidence="2">
    <location>
        <begin position="9"/>
        <end position="38"/>
    </location>
</feature>
<feature type="region of interest" description="Disordered" evidence="2">
    <location>
        <begin position="549"/>
        <end position="578"/>
    </location>
</feature>
<dbReference type="Gene3D" id="3.40.630.190">
    <property type="entry name" value="LCP protein"/>
    <property type="match status" value="1"/>
</dbReference>
<dbReference type="NCBIfam" id="TIGR00350">
    <property type="entry name" value="lytR_cpsA_psr"/>
    <property type="match status" value="1"/>
</dbReference>
<evidence type="ECO:0000313" key="6">
    <source>
        <dbReference type="EMBL" id="MBQ0848590.1"/>
    </source>
</evidence>
<dbReference type="Pfam" id="PF13399">
    <property type="entry name" value="LytR_C"/>
    <property type="match status" value="1"/>
</dbReference>
<evidence type="ECO:0000256" key="1">
    <source>
        <dbReference type="ARBA" id="ARBA00006068"/>
    </source>
</evidence>
<dbReference type="Proteomes" id="UP000677413">
    <property type="component" value="Unassembled WGS sequence"/>
</dbReference>
<reference evidence="6 7" key="1">
    <citation type="submission" date="2021-04" db="EMBL/GenBank/DDBJ databases">
        <authorList>
            <person name="Tang X."/>
            <person name="Zhou X."/>
            <person name="Chen X."/>
            <person name="Cernava T."/>
            <person name="Zhang C."/>
        </authorList>
    </citation>
    <scope>NUCLEOTIDE SEQUENCE [LARGE SCALE GENOMIC DNA]</scope>
    <source>
        <strain evidence="6 7">BH-SS-21</strain>
    </source>
</reference>
<organism evidence="6 7">
    <name type="scientific">Streptomyces liliiviolaceus</name>
    <dbReference type="NCBI Taxonomy" id="2823109"/>
    <lineage>
        <taxon>Bacteria</taxon>
        <taxon>Bacillati</taxon>
        <taxon>Actinomycetota</taxon>
        <taxon>Actinomycetes</taxon>
        <taxon>Kitasatosporales</taxon>
        <taxon>Streptomycetaceae</taxon>
        <taxon>Streptomyces</taxon>
    </lineage>
</organism>
<evidence type="ECO:0000256" key="2">
    <source>
        <dbReference type="SAM" id="MobiDB-lite"/>
    </source>
</evidence>
<name>A0A941B2W9_9ACTN</name>
<comment type="similarity">
    <text evidence="1">Belongs to the LytR/CpsA/Psr (LCP) family.</text>
</comment>
<feature type="compositionally biased region" description="Basic and acidic residues" evidence="2">
    <location>
        <begin position="420"/>
        <end position="432"/>
    </location>
</feature>
<dbReference type="PANTHER" id="PTHR33392:SF6">
    <property type="entry name" value="POLYISOPRENYL-TEICHOIC ACID--PEPTIDOGLYCAN TEICHOIC ACID TRANSFERASE TAGU"/>
    <property type="match status" value="1"/>
</dbReference>
<keyword evidence="3" id="KW-0812">Transmembrane</keyword>
<feature type="domain" description="LytR/CpsA/Psr regulator C-terminal" evidence="5">
    <location>
        <begin position="454"/>
        <end position="549"/>
    </location>
</feature>
<feature type="region of interest" description="Disordered" evidence="2">
    <location>
        <begin position="492"/>
        <end position="511"/>
    </location>
</feature>
<sequence>MTQSSVRGEGARPRASHAGERSRSDGSSHAGERGRSDGSSDTGEAGGGDSSQEGQIPRARTASGGNGGDDGGDGGRRARRRGGKPRRILRWFALVLAVLILGTAGAGYLYYRHLNGNISKGKRNNGESDVKKTEPNAAGQTPLNILLLGSDSRNSKENVKLGGSKDQVGSKPLADVQMLVHVSADRKSASVVSIPRDTRVKIPECEDPETGETYPETNNIINMSLQRGGAGCTLATWQNLTGVYIDHWMMVDFGGVVKMADAIGGVEVCVEQNVWDRPLPGVPGGSGLKLKAGSHKIKGKQALQWLRTRHAFESDLGRAKAQHMYMNSMIRTLKGQNAFTDSGRLMGLAEAATDSLEVSEEIGTVKKLYDLGMKLKSVPMDRFTMTTMPTVPDPLNANHLVPKPTDADKVWSMIRGDVSFDKGGKSGKDGEGKSGASASPTPTGPAAAPAEGLAVTVVNGTAGDDSELAPVGSRATAVAGALQGKGFAKATASAQADPSSRTQITYPKSSGAQGRANALSVAEAVGVPSGQVRATADAVTTTLTIGSDWREGNTYPKQETPDAGDLPESADALSGSKEDACMPVYKPYRY</sequence>
<feature type="region of interest" description="Disordered" evidence="2">
    <location>
        <begin position="117"/>
        <end position="143"/>
    </location>
</feature>
<feature type="region of interest" description="Disordered" evidence="2">
    <location>
        <begin position="1"/>
        <end position="81"/>
    </location>
</feature>
<dbReference type="RefSeq" id="WP_210882096.1">
    <property type="nucleotide sequence ID" value="NZ_JAGPYQ010000001.1"/>
</dbReference>
<dbReference type="PANTHER" id="PTHR33392">
    <property type="entry name" value="POLYISOPRENYL-TEICHOIC ACID--PEPTIDOGLYCAN TEICHOIC ACID TRANSFERASE TAGU"/>
    <property type="match status" value="1"/>
</dbReference>
<dbReference type="Pfam" id="PF03816">
    <property type="entry name" value="LytR_cpsA_psr"/>
    <property type="match status" value="1"/>
</dbReference>